<keyword evidence="3" id="KW-0378">Hydrolase</keyword>
<feature type="chain" id="PRO_5003885208" evidence="1">
    <location>
        <begin position="18"/>
        <end position="489"/>
    </location>
</feature>
<dbReference type="InterPro" id="IPR039743">
    <property type="entry name" value="6GAL/EXGAL"/>
</dbReference>
<feature type="domain" description="Endo-beta-1,6-galactanase-like" evidence="2">
    <location>
        <begin position="27"/>
        <end position="215"/>
    </location>
</feature>
<dbReference type="KEGG" id="pco:PHACADRAFT_261196"/>
<name>K5W0K4_PHACS</name>
<dbReference type="InterPro" id="IPR017853">
    <property type="entry name" value="GH"/>
</dbReference>
<evidence type="ECO:0000313" key="4">
    <source>
        <dbReference type="Proteomes" id="UP000008370"/>
    </source>
</evidence>
<protein>
    <submittedName>
        <fullName evidence="3">Glycoside hydrolase family 30 protein</fullName>
    </submittedName>
</protein>
<keyword evidence="4" id="KW-1185">Reference proteome</keyword>
<dbReference type="InParanoid" id="K5W0K4"/>
<proteinExistence type="predicted"/>
<dbReference type="PANTHER" id="PTHR42767:SF1">
    <property type="entry name" value="ENDO-BETA-1,6-GALACTANASE-LIKE DOMAIN-CONTAINING PROTEIN"/>
    <property type="match status" value="1"/>
</dbReference>
<dbReference type="GO" id="GO:0004553">
    <property type="term" value="F:hydrolase activity, hydrolyzing O-glycosyl compounds"/>
    <property type="evidence" value="ECO:0007669"/>
    <property type="project" value="InterPro"/>
</dbReference>
<dbReference type="Proteomes" id="UP000008370">
    <property type="component" value="Unassembled WGS sequence"/>
</dbReference>
<dbReference type="HOGENOM" id="CLU_031530_0_1_1"/>
<reference evidence="3 4" key="1">
    <citation type="journal article" date="2012" name="BMC Genomics">
        <title>Comparative genomics of the white-rot fungi, Phanerochaete carnosa and P. chrysosporium, to elucidate the genetic basis of the distinct wood types they colonize.</title>
        <authorList>
            <person name="Suzuki H."/>
            <person name="MacDonald J."/>
            <person name="Syed K."/>
            <person name="Salamov A."/>
            <person name="Hori C."/>
            <person name="Aerts A."/>
            <person name="Henrissat B."/>
            <person name="Wiebenga A."/>
            <person name="vanKuyk P.A."/>
            <person name="Barry K."/>
            <person name="Lindquist E."/>
            <person name="LaButti K."/>
            <person name="Lapidus A."/>
            <person name="Lucas S."/>
            <person name="Coutinho P."/>
            <person name="Gong Y."/>
            <person name="Samejima M."/>
            <person name="Mahadevan R."/>
            <person name="Abou-Zaid M."/>
            <person name="de Vries R.P."/>
            <person name="Igarashi K."/>
            <person name="Yadav J.S."/>
            <person name="Grigoriev I.V."/>
            <person name="Master E.R."/>
        </authorList>
    </citation>
    <scope>NUCLEOTIDE SEQUENCE [LARGE SCALE GENOMIC DNA]</scope>
    <source>
        <strain evidence="3 4">HHB-10118-sp</strain>
    </source>
</reference>
<organism evidence="3 4">
    <name type="scientific">Phanerochaete carnosa (strain HHB-10118-sp)</name>
    <name type="common">White-rot fungus</name>
    <name type="synonym">Peniophora carnosa</name>
    <dbReference type="NCBI Taxonomy" id="650164"/>
    <lineage>
        <taxon>Eukaryota</taxon>
        <taxon>Fungi</taxon>
        <taxon>Dikarya</taxon>
        <taxon>Basidiomycota</taxon>
        <taxon>Agaricomycotina</taxon>
        <taxon>Agaricomycetes</taxon>
        <taxon>Polyporales</taxon>
        <taxon>Phanerochaetaceae</taxon>
        <taxon>Phanerochaete</taxon>
    </lineage>
</organism>
<dbReference type="GeneID" id="18917914"/>
<gene>
    <name evidence="3" type="ORF">PHACADRAFT_261196</name>
</gene>
<dbReference type="Gene3D" id="3.20.20.80">
    <property type="entry name" value="Glycosidases"/>
    <property type="match status" value="1"/>
</dbReference>
<dbReference type="Pfam" id="PF14587">
    <property type="entry name" value="Glyco_hydr_30_2"/>
    <property type="match status" value="1"/>
</dbReference>
<feature type="signal peptide" evidence="1">
    <location>
        <begin position="1"/>
        <end position="17"/>
    </location>
</feature>
<evidence type="ECO:0000313" key="3">
    <source>
        <dbReference type="EMBL" id="EKM52635.1"/>
    </source>
</evidence>
<keyword evidence="1" id="KW-0732">Signal</keyword>
<dbReference type="InterPro" id="IPR039514">
    <property type="entry name" value="6GAL-like"/>
</dbReference>
<dbReference type="EMBL" id="JH930475">
    <property type="protein sequence ID" value="EKM52635.1"/>
    <property type="molecule type" value="Genomic_DNA"/>
</dbReference>
<dbReference type="RefSeq" id="XP_007398976.1">
    <property type="nucleotide sequence ID" value="XM_007398914.1"/>
</dbReference>
<dbReference type="OrthoDB" id="2012278at2759"/>
<evidence type="ECO:0000256" key="1">
    <source>
        <dbReference type="SAM" id="SignalP"/>
    </source>
</evidence>
<dbReference type="AlphaFoldDB" id="K5W0K4"/>
<accession>K5W0K4</accession>
<dbReference type="PANTHER" id="PTHR42767">
    <property type="entry name" value="ENDO-BETA-1,6-GALACTANASE"/>
    <property type="match status" value="1"/>
</dbReference>
<dbReference type="SUPFAM" id="SSF51445">
    <property type="entry name" value="(Trans)glycosidases"/>
    <property type="match status" value="1"/>
</dbReference>
<sequence length="489" mass="51802">MAYLSLLAALGVYCVVAFGFTVSSTPGQVINGIGASGAWWPNDVFNFPESVREQVAELLFGPSGAGLTSYRYNVGGGGIGVSNPTRAPETFYVSQGVYNWSADAAGVYFLQKASQFKVPQITAFVNSAPTTMTSNNASCGGTLVDAQIPAYAQYLADVIAHWKEEGVVFTHVSLMNEPDDTFGSCGQEGMEVTPQQRASVINTLRSALDAAGLQSVGIMADESSSTGNFIPEAPEWIPQVQKGALAAVSHHQYGFGSDAEVAQMGSIGRNLSGVYTWFTEICCFKAADSSQQNNPAAPLTYSGIYEPTMIGALQLGQLVYQSFTQALDAHFDFWTALSNGIGCAPLGNATCPTAPNSNGWNDGLIYYDPDYATNQNTALYQVKRLFLMKHFANFIWMGSTRFNVSGLPSNVFGMAFKNPAQQSTQLGTAHSSLILMNMGNSAISVQPSQAGLGTSIGGALTSPTVDWQTFGASSSVSLPGLSITTLLFN</sequence>
<evidence type="ECO:0000259" key="2">
    <source>
        <dbReference type="Pfam" id="PF14587"/>
    </source>
</evidence>